<dbReference type="CDD" id="cd01310">
    <property type="entry name" value="TatD_DNAse"/>
    <property type="match status" value="1"/>
</dbReference>
<dbReference type="PROSITE" id="PS51918">
    <property type="entry name" value="RADICAL_SAM"/>
    <property type="match status" value="1"/>
</dbReference>
<dbReference type="FunFam" id="3.20.20.140:FF:000005">
    <property type="entry name" value="TatD family hydrolase"/>
    <property type="match status" value="1"/>
</dbReference>
<accession>A0A7V2ZKN6</accession>
<evidence type="ECO:0000256" key="3">
    <source>
        <dbReference type="ARBA" id="ARBA00022691"/>
    </source>
</evidence>
<evidence type="ECO:0000256" key="5">
    <source>
        <dbReference type="ARBA" id="ARBA00022801"/>
    </source>
</evidence>
<dbReference type="InterPro" id="IPR058240">
    <property type="entry name" value="rSAM_sf"/>
</dbReference>
<evidence type="ECO:0000259" key="8">
    <source>
        <dbReference type="PROSITE" id="PS51918"/>
    </source>
</evidence>
<dbReference type="InterPro" id="IPR001130">
    <property type="entry name" value="TatD-like"/>
</dbReference>
<dbReference type="AlphaFoldDB" id="A0A7V2ZKN6"/>
<dbReference type="InterPro" id="IPR032466">
    <property type="entry name" value="Metal_Hydrolase"/>
</dbReference>
<evidence type="ECO:0000256" key="6">
    <source>
        <dbReference type="ARBA" id="ARBA00023004"/>
    </source>
</evidence>
<keyword evidence="6" id="KW-0408">Iron</keyword>
<keyword evidence="9" id="KW-0269">Exonuclease</keyword>
<name>A0A7V2ZKN6_9BACT</name>
<dbReference type="InterPro" id="IPR015991">
    <property type="entry name" value="TatD/YcfH-like"/>
</dbReference>
<dbReference type="SFLD" id="SFLDS00029">
    <property type="entry name" value="Radical_SAM"/>
    <property type="match status" value="1"/>
</dbReference>
<evidence type="ECO:0000256" key="7">
    <source>
        <dbReference type="ARBA" id="ARBA00023014"/>
    </source>
</evidence>
<dbReference type="Pfam" id="PF01026">
    <property type="entry name" value="TatD_DNase"/>
    <property type="match status" value="1"/>
</dbReference>
<proteinExistence type="inferred from homology"/>
<keyword evidence="4" id="KW-0479">Metal-binding</keyword>
<gene>
    <name evidence="9" type="ORF">ENS31_09540</name>
</gene>
<feature type="domain" description="Radical SAM core" evidence="8">
    <location>
        <begin position="264"/>
        <end position="453"/>
    </location>
</feature>
<comment type="similarity">
    <text evidence="2">Belongs to the metallo-dependent hydrolases superfamily. TatD-type hydrolase family.</text>
</comment>
<dbReference type="EMBL" id="DSUJ01000008">
    <property type="protein sequence ID" value="HFI91751.1"/>
    <property type="molecule type" value="Genomic_DNA"/>
</dbReference>
<dbReference type="NCBIfam" id="TIGR04038">
    <property type="entry name" value="tatD_link_rSAM"/>
    <property type="match status" value="1"/>
</dbReference>
<organism evidence="9">
    <name type="scientific">Ignavibacterium album</name>
    <dbReference type="NCBI Taxonomy" id="591197"/>
    <lineage>
        <taxon>Bacteria</taxon>
        <taxon>Pseudomonadati</taxon>
        <taxon>Ignavibacteriota</taxon>
        <taxon>Ignavibacteria</taxon>
        <taxon>Ignavibacteriales</taxon>
        <taxon>Ignavibacteriaceae</taxon>
        <taxon>Ignavibacterium</taxon>
    </lineage>
</organism>
<dbReference type="SUPFAM" id="SSF51556">
    <property type="entry name" value="Metallo-dependent hydrolases"/>
    <property type="match status" value="1"/>
</dbReference>
<keyword evidence="9" id="KW-0540">Nuclease</keyword>
<evidence type="ECO:0000256" key="4">
    <source>
        <dbReference type="ARBA" id="ARBA00022723"/>
    </source>
</evidence>
<dbReference type="NCBIfam" id="TIGR00010">
    <property type="entry name" value="YchF/TatD family DNA exonuclease"/>
    <property type="match status" value="1"/>
</dbReference>
<dbReference type="Gene3D" id="3.20.20.140">
    <property type="entry name" value="Metal-dependent hydrolases"/>
    <property type="match status" value="1"/>
</dbReference>
<keyword evidence="7" id="KW-0411">Iron-sulfur</keyword>
<dbReference type="Pfam" id="PF04055">
    <property type="entry name" value="Radical_SAM"/>
    <property type="match status" value="1"/>
</dbReference>
<evidence type="ECO:0000313" key="9">
    <source>
        <dbReference type="EMBL" id="HFI91751.1"/>
    </source>
</evidence>
<dbReference type="GO" id="GO:0004527">
    <property type="term" value="F:exonuclease activity"/>
    <property type="evidence" value="ECO:0007669"/>
    <property type="project" value="UniProtKB-KW"/>
</dbReference>
<evidence type="ECO:0000256" key="2">
    <source>
        <dbReference type="ARBA" id="ARBA00009275"/>
    </source>
</evidence>
<dbReference type="InterPro" id="IPR013785">
    <property type="entry name" value="Aldolase_TIM"/>
</dbReference>
<comment type="caution">
    <text evidence="9">The sequence shown here is derived from an EMBL/GenBank/DDBJ whole genome shotgun (WGS) entry which is preliminary data.</text>
</comment>
<sequence length="453" mass="52120">MFVDTHAHLFYENFKDDIDVVINRAKENGVDYILVPSTDLKTAEETLKLCDKFDFIYAAVGIHPHDTKDWDDSILTKIEELAKHPKVVAIGEIGLDYYYDFSPKTQQIKAFKSQIELALNLDLPIIVHNRDSDKDMMEIISSFCSAGLKAQFHCFNASLEDAIEYMKMSHFISFTGNITFKKSDELRGILKHIDLNHLLLETDSPFMTPVPHRGKRNEPAFVKFVAEKVAEVHNTTVDDIARITSLNAFRMFGIGSEPKVSYTYKLGNSLYINVTNRCNADCVFCRRKEDPFLRGYNLGMKKSEEPPAEVYIQEIGDPKQYDEIVFCGYGEPTIRWDVVKEIARYVKENGGRTRLNTNGHGNYINRRDITPEMKGLIDVVSISFNSFDPGQYAEIMKVDELHFYEMLSFAKKSKEFVEKVVMTVVDVEEIEIEKARKVVEEDIGAEFRIRHYF</sequence>
<dbReference type="InterPro" id="IPR023821">
    <property type="entry name" value="rSAM_TatD-assoc"/>
</dbReference>
<comment type="cofactor">
    <cofactor evidence="1">
        <name>[4Fe-4S] cluster</name>
        <dbReference type="ChEBI" id="CHEBI:49883"/>
    </cofactor>
</comment>
<protein>
    <submittedName>
        <fullName evidence="9">YchF/TatD family DNA exonuclease</fullName>
    </submittedName>
</protein>
<dbReference type="Gene3D" id="3.20.20.70">
    <property type="entry name" value="Aldolase class I"/>
    <property type="match status" value="1"/>
</dbReference>
<dbReference type="PANTHER" id="PTHR46124:SF2">
    <property type="entry name" value="D-AMINOACYL-TRNA DEACYLASE"/>
    <property type="match status" value="1"/>
</dbReference>
<evidence type="ECO:0000256" key="1">
    <source>
        <dbReference type="ARBA" id="ARBA00001966"/>
    </source>
</evidence>
<reference evidence="9" key="1">
    <citation type="journal article" date="2020" name="mSystems">
        <title>Genome- and Community-Level Interaction Insights into Carbon Utilization and Element Cycling Functions of Hydrothermarchaeota in Hydrothermal Sediment.</title>
        <authorList>
            <person name="Zhou Z."/>
            <person name="Liu Y."/>
            <person name="Xu W."/>
            <person name="Pan J."/>
            <person name="Luo Z.H."/>
            <person name="Li M."/>
        </authorList>
    </citation>
    <scope>NUCLEOTIDE SEQUENCE [LARGE SCALE GENOMIC DNA]</scope>
    <source>
        <strain evidence="9">SpSt-479</strain>
    </source>
</reference>
<dbReference type="GO" id="GO:0004536">
    <property type="term" value="F:DNA nuclease activity"/>
    <property type="evidence" value="ECO:0007669"/>
    <property type="project" value="InterPro"/>
</dbReference>
<dbReference type="PANTHER" id="PTHR46124">
    <property type="entry name" value="D-AMINOACYL-TRNA DEACYLASE"/>
    <property type="match status" value="1"/>
</dbReference>
<keyword evidence="5" id="KW-0378">Hydrolase</keyword>
<dbReference type="GO" id="GO:0051536">
    <property type="term" value="F:iron-sulfur cluster binding"/>
    <property type="evidence" value="ECO:0007669"/>
    <property type="project" value="UniProtKB-KW"/>
</dbReference>
<dbReference type="GO" id="GO:0046872">
    <property type="term" value="F:metal ion binding"/>
    <property type="evidence" value="ECO:0007669"/>
    <property type="project" value="UniProtKB-KW"/>
</dbReference>
<dbReference type="CDD" id="cd01335">
    <property type="entry name" value="Radical_SAM"/>
    <property type="match status" value="1"/>
</dbReference>
<dbReference type="InterPro" id="IPR007197">
    <property type="entry name" value="rSAM"/>
</dbReference>
<keyword evidence="3" id="KW-0949">S-adenosyl-L-methionine</keyword>
<dbReference type="SUPFAM" id="SSF102114">
    <property type="entry name" value="Radical SAM enzymes"/>
    <property type="match status" value="1"/>
</dbReference>